<dbReference type="EMBL" id="AP014705">
    <property type="protein sequence ID" value="BAQ49221.1"/>
    <property type="molecule type" value="Genomic_DNA"/>
</dbReference>
<reference evidence="3 4" key="1">
    <citation type="journal article" date="2015" name="Genome Announc.">
        <title>Complete Genome Sequence of Methylobacterium aquaticum Strain 22A, Isolated from Racomitrium japonicum Moss.</title>
        <authorList>
            <person name="Tani A."/>
            <person name="Ogura Y."/>
            <person name="Hayashi T."/>
            <person name="Kimbara K."/>
        </authorList>
    </citation>
    <scope>NUCLEOTIDE SEQUENCE [LARGE SCALE GENOMIC DNA]</scope>
    <source>
        <strain evidence="3 4">MA-22A</strain>
        <plasmid evidence="4">Plasmid pMaq22A_1p DNA</plasmid>
    </source>
</reference>
<geneLocation type="plasmid" evidence="4">
    <name>pMaq22A_1p DNA</name>
</geneLocation>
<protein>
    <submittedName>
        <fullName evidence="3">Predicted hydrolase of the alpha/beta superfamily</fullName>
    </submittedName>
</protein>
<keyword evidence="3" id="KW-0614">Plasmid</keyword>
<dbReference type="InterPro" id="IPR029058">
    <property type="entry name" value="AB_hydrolase_fold"/>
</dbReference>
<dbReference type="Pfam" id="PF00756">
    <property type="entry name" value="Esterase"/>
    <property type="match status" value="1"/>
</dbReference>
<dbReference type="AlphaFoldDB" id="A0A0C6F8X3"/>
<evidence type="ECO:0000256" key="2">
    <source>
        <dbReference type="ARBA" id="ARBA00022801"/>
    </source>
</evidence>
<dbReference type="RefSeq" id="WP_060850330.1">
    <property type="nucleotide sequence ID" value="NZ_AP014705.1"/>
</dbReference>
<gene>
    <name evidence="3" type="ORF">Maq22A_1p34820</name>
</gene>
<name>A0A0C6F8X3_9HYPH</name>
<dbReference type="PATRIC" id="fig|270351.10.peg.6271"/>
<dbReference type="Gene3D" id="3.40.50.1820">
    <property type="entry name" value="alpha/beta hydrolase"/>
    <property type="match status" value="1"/>
</dbReference>
<evidence type="ECO:0000313" key="3">
    <source>
        <dbReference type="EMBL" id="BAQ49221.1"/>
    </source>
</evidence>
<reference evidence="4" key="2">
    <citation type="submission" date="2015-01" db="EMBL/GenBank/DDBJ databases">
        <title>Complete genome sequence of Methylobacterium aquaticum strain 22A.</title>
        <authorList>
            <person name="Tani A."/>
            <person name="Ogura Y."/>
            <person name="Hayashi T."/>
        </authorList>
    </citation>
    <scope>NUCLEOTIDE SEQUENCE [LARGE SCALE GENOMIC DNA]</scope>
    <source>
        <strain evidence="4">MA-22A</strain>
        <plasmid evidence="4">Plasmid pMaq22A_1p DNA</plasmid>
    </source>
</reference>
<dbReference type="KEGG" id="maqu:Maq22A_1p34820"/>
<dbReference type="PANTHER" id="PTHR40841">
    <property type="entry name" value="SIDEROPHORE TRIACETYLFUSARININE C ESTERASE"/>
    <property type="match status" value="1"/>
</dbReference>
<keyword evidence="2 3" id="KW-0378">Hydrolase</keyword>
<dbReference type="Proteomes" id="UP000061432">
    <property type="component" value="Plasmid pMaq22A_1p"/>
</dbReference>
<comment type="similarity">
    <text evidence="1">Belongs to the esterase D family.</text>
</comment>
<evidence type="ECO:0000256" key="1">
    <source>
        <dbReference type="ARBA" id="ARBA00005622"/>
    </source>
</evidence>
<organism evidence="3 4">
    <name type="scientific">Methylobacterium aquaticum</name>
    <dbReference type="NCBI Taxonomy" id="270351"/>
    <lineage>
        <taxon>Bacteria</taxon>
        <taxon>Pseudomonadati</taxon>
        <taxon>Pseudomonadota</taxon>
        <taxon>Alphaproteobacteria</taxon>
        <taxon>Hyphomicrobiales</taxon>
        <taxon>Methylobacteriaceae</taxon>
        <taxon>Methylobacterium</taxon>
    </lineage>
</organism>
<accession>A0A0C6F8X3</accession>
<dbReference type="InterPro" id="IPR052558">
    <property type="entry name" value="Siderophore_Hydrolase_D"/>
</dbReference>
<dbReference type="GO" id="GO:0016788">
    <property type="term" value="F:hydrolase activity, acting on ester bonds"/>
    <property type="evidence" value="ECO:0007669"/>
    <property type="project" value="TreeGrafter"/>
</dbReference>
<dbReference type="PANTHER" id="PTHR40841:SF2">
    <property type="entry name" value="SIDEROPHORE-DEGRADING ESTERASE (EUROFUNG)"/>
    <property type="match status" value="1"/>
</dbReference>
<dbReference type="SUPFAM" id="SSF53474">
    <property type="entry name" value="alpha/beta-Hydrolases"/>
    <property type="match status" value="1"/>
</dbReference>
<dbReference type="InterPro" id="IPR000801">
    <property type="entry name" value="Esterase-like"/>
</dbReference>
<sequence>MLTRAKPVLPAPVCLPNTEQWDIRSRSGRPYRIFLAWPDAPMPEEGWDTVYLLDGNAWFGTLVDSLRMRARRPEVTGVRPTVAVGIGYPTDDVIDVARRRYDLTPPRPGSPADDQETGGANAFLDFLTSELGPMVEARFGLAGQRRVLFGHSLGGLFVLHTVMTRPSAFAAYAAASPSLWFDDQALLRACGGARLPKAVRLMIAVGALEQPAARAVLPTEGGLPDRAMVTNAQSVAERLRDPAGVGPEIRFHVFEDENHASVVPVALGRALPFLLANSGAA</sequence>
<proteinExistence type="inferred from homology"/>
<dbReference type="OrthoDB" id="9784036at2"/>
<evidence type="ECO:0000313" key="4">
    <source>
        <dbReference type="Proteomes" id="UP000061432"/>
    </source>
</evidence>